<evidence type="ECO:0000313" key="3">
    <source>
        <dbReference type="Proteomes" id="UP001295423"/>
    </source>
</evidence>
<comment type="caution">
    <text evidence="2">The sequence shown here is derived from an EMBL/GenBank/DDBJ whole genome shotgun (WGS) entry which is preliminary data.</text>
</comment>
<dbReference type="Proteomes" id="UP001295423">
    <property type="component" value="Unassembled WGS sequence"/>
</dbReference>
<protein>
    <submittedName>
        <fullName evidence="2">Uncharacterized protein</fullName>
    </submittedName>
</protein>
<evidence type="ECO:0000313" key="2">
    <source>
        <dbReference type="EMBL" id="CAJ1930909.1"/>
    </source>
</evidence>
<reference evidence="2" key="1">
    <citation type="submission" date="2023-08" db="EMBL/GenBank/DDBJ databases">
        <authorList>
            <person name="Audoor S."/>
            <person name="Bilcke G."/>
        </authorList>
    </citation>
    <scope>NUCLEOTIDE SEQUENCE</scope>
</reference>
<proteinExistence type="predicted"/>
<dbReference type="AlphaFoldDB" id="A0AAD2CFE3"/>
<dbReference type="EMBL" id="CAKOGP040000113">
    <property type="protein sequence ID" value="CAJ1930909.1"/>
    <property type="molecule type" value="Genomic_DNA"/>
</dbReference>
<keyword evidence="3" id="KW-1185">Reference proteome</keyword>
<organism evidence="2 3">
    <name type="scientific">Cylindrotheca closterium</name>
    <dbReference type="NCBI Taxonomy" id="2856"/>
    <lineage>
        <taxon>Eukaryota</taxon>
        <taxon>Sar</taxon>
        <taxon>Stramenopiles</taxon>
        <taxon>Ochrophyta</taxon>
        <taxon>Bacillariophyta</taxon>
        <taxon>Bacillariophyceae</taxon>
        <taxon>Bacillariophycidae</taxon>
        <taxon>Bacillariales</taxon>
        <taxon>Bacillariaceae</taxon>
        <taxon>Cylindrotheca</taxon>
    </lineage>
</organism>
<accession>A0AAD2CFE3</accession>
<evidence type="ECO:0000256" key="1">
    <source>
        <dbReference type="SAM" id="MobiDB-lite"/>
    </source>
</evidence>
<gene>
    <name evidence="2" type="ORF">CYCCA115_LOCUS2147</name>
</gene>
<feature type="compositionally biased region" description="Basic and acidic residues" evidence="1">
    <location>
        <begin position="10"/>
        <end position="19"/>
    </location>
</feature>
<sequence length="117" mass="13293">MSNKTEEEESTRSQKRDAIETDGSPISSSESSDTMPGVEGRILKKQKKLPEDDPVVVARKALEMFKEIEAEDAPHTIDSKENLEIKSETKIERLDSPRGPKIHYRLPIISQQEEFLL</sequence>
<feature type="region of interest" description="Disordered" evidence="1">
    <location>
        <begin position="1"/>
        <end position="50"/>
    </location>
</feature>
<name>A0AAD2CFE3_9STRA</name>